<comment type="caution">
    <text evidence="6">The sequence shown here is derived from an EMBL/GenBank/DDBJ whole genome shotgun (WGS) entry which is preliminary data.</text>
</comment>
<keyword evidence="3" id="KW-0862">Zinc</keyword>
<dbReference type="GO" id="GO:0006516">
    <property type="term" value="P:glycoprotein catabolic process"/>
    <property type="evidence" value="ECO:0007669"/>
    <property type="project" value="TreeGrafter"/>
</dbReference>
<evidence type="ECO:0000259" key="5">
    <source>
        <dbReference type="SMART" id="SM00460"/>
    </source>
</evidence>
<evidence type="ECO:0000256" key="3">
    <source>
        <dbReference type="ARBA" id="ARBA00022833"/>
    </source>
</evidence>
<feature type="compositionally biased region" description="Polar residues" evidence="4">
    <location>
        <begin position="74"/>
        <end position="89"/>
    </location>
</feature>
<sequence>MDPDRSAGPPGENYGEDWAHDLRIRFEQLLRTRRLNELDVSRSRQGSPDPRERSSSVDPRSPGSPAPGRPSTSHAHQTGVTPPSYSSLRNLPIFPTPPAASDRESQKFRNLLVTLSSTPTKYENPGLLDEALQVIPLDRIYGEAEEESQVLQAQAESMGDGRKAEWGYQDCVIRALLRWFKRSFFTWVNNPPCPVCMSPTIGQGKTAPTPEENACGALLVELYRCSNSACGAYERFPRYSDVWRLLQTRRGRCGEWANCFSMLCRAVGGRVRWVWNAEDHVWTEVYSEQQKRWIHVDACEEAWDNPRLYTEGWGKRMSYCVAFSIDGATDVTRRYVRKSEYSLERNRCPEEVMLYIMQEIKNIRRSNMSKDERFRLEKEDQREDRELRSYVVASITQAVTELVPGPVISGPSTQVAAAPPARQAPASANSDTKLPAELPGRQSGNAEWVAARGENGRRQQQFQPPQDPSQRRDFP</sequence>
<organism evidence="6 7">
    <name type="scientific">Pleurostoma richardsiae</name>
    <dbReference type="NCBI Taxonomy" id="41990"/>
    <lineage>
        <taxon>Eukaryota</taxon>
        <taxon>Fungi</taxon>
        <taxon>Dikarya</taxon>
        <taxon>Ascomycota</taxon>
        <taxon>Pezizomycotina</taxon>
        <taxon>Sordariomycetes</taxon>
        <taxon>Sordariomycetidae</taxon>
        <taxon>Calosphaeriales</taxon>
        <taxon>Pleurostomataceae</taxon>
        <taxon>Pleurostoma</taxon>
    </lineage>
</organism>
<evidence type="ECO:0000313" key="7">
    <source>
        <dbReference type="Proteomes" id="UP001174694"/>
    </source>
</evidence>
<dbReference type="GO" id="GO:0005634">
    <property type="term" value="C:nucleus"/>
    <property type="evidence" value="ECO:0007669"/>
    <property type="project" value="TreeGrafter"/>
</dbReference>
<dbReference type="GO" id="GO:0005829">
    <property type="term" value="C:cytosol"/>
    <property type="evidence" value="ECO:0007669"/>
    <property type="project" value="TreeGrafter"/>
</dbReference>
<dbReference type="Gene3D" id="3.10.620.30">
    <property type="match status" value="1"/>
</dbReference>
<evidence type="ECO:0000256" key="4">
    <source>
        <dbReference type="SAM" id="MobiDB-lite"/>
    </source>
</evidence>
<dbReference type="InterPro" id="IPR050883">
    <property type="entry name" value="PNGase"/>
</dbReference>
<dbReference type="SMART" id="SM00460">
    <property type="entry name" value="TGc"/>
    <property type="match status" value="1"/>
</dbReference>
<keyword evidence="7" id="KW-1185">Reference proteome</keyword>
<dbReference type="FunFam" id="3.10.620.30:FF:000004">
    <property type="entry name" value="Peptidase (PNG1)"/>
    <property type="match status" value="1"/>
</dbReference>
<gene>
    <name evidence="6" type="ORF">NKR23_g11037</name>
</gene>
<reference evidence="6" key="1">
    <citation type="submission" date="2022-07" db="EMBL/GenBank/DDBJ databases">
        <title>Fungi with potential for degradation of polypropylene.</title>
        <authorList>
            <person name="Gostincar C."/>
        </authorList>
    </citation>
    <scope>NUCLEOTIDE SEQUENCE</scope>
    <source>
        <strain evidence="6">EXF-13308</strain>
    </source>
</reference>
<dbReference type="EMBL" id="JANBVO010000054">
    <property type="protein sequence ID" value="KAJ9133017.1"/>
    <property type="molecule type" value="Genomic_DNA"/>
</dbReference>
<keyword evidence="2" id="KW-0479">Metal-binding</keyword>
<name>A0AA38VKN5_9PEZI</name>
<proteinExistence type="inferred from homology"/>
<feature type="compositionally biased region" description="Low complexity" evidence="4">
    <location>
        <begin position="416"/>
        <end position="428"/>
    </location>
</feature>
<evidence type="ECO:0000313" key="6">
    <source>
        <dbReference type="EMBL" id="KAJ9133017.1"/>
    </source>
</evidence>
<dbReference type="InterPro" id="IPR038765">
    <property type="entry name" value="Papain-like_cys_pep_sf"/>
</dbReference>
<evidence type="ECO:0000256" key="1">
    <source>
        <dbReference type="ARBA" id="ARBA00009390"/>
    </source>
</evidence>
<feature type="compositionally biased region" description="Basic and acidic residues" evidence="4">
    <location>
        <begin position="33"/>
        <end position="42"/>
    </location>
</feature>
<dbReference type="SUPFAM" id="SSF54001">
    <property type="entry name" value="Cysteine proteinases"/>
    <property type="match status" value="1"/>
</dbReference>
<feature type="domain" description="Transglutaminase-like" evidence="5">
    <location>
        <begin position="245"/>
        <end position="300"/>
    </location>
</feature>
<feature type="region of interest" description="Disordered" evidence="4">
    <location>
        <begin position="411"/>
        <end position="475"/>
    </location>
</feature>
<feature type="region of interest" description="Disordered" evidence="4">
    <location>
        <begin position="33"/>
        <end position="105"/>
    </location>
</feature>
<evidence type="ECO:0000256" key="2">
    <source>
        <dbReference type="ARBA" id="ARBA00022723"/>
    </source>
</evidence>
<dbReference type="GO" id="GO:0046872">
    <property type="term" value="F:metal ion binding"/>
    <property type="evidence" value="ECO:0007669"/>
    <property type="project" value="UniProtKB-KW"/>
</dbReference>
<protein>
    <submittedName>
        <fullName evidence="6">Protein PNG1</fullName>
    </submittedName>
</protein>
<dbReference type="PANTHER" id="PTHR12143">
    <property type="entry name" value="PEPTIDE N-GLYCANASE PNGASE -RELATED"/>
    <property type="match status" value="1"/>
</dbReference>
<accession>A0AA38VKN5</accession>
<feature type="region of interest" description="Disordered" evidence="4">
    <location>
        <begin position="1"/>
        <end position="21"/>
    </location>
</feature>
<dbReference type="GO" id="GO:0000224">
    <property type="term" value="F:peptide-N4-(N-acetyl-beta-glucosaminyl)asparagine amidase activity"/>
    <property type="evidence" value="ECO:0007669"/>
    <property type="project" value="TreeGrafter"/>
</dbReference>
<dbReference type="AlphaFoldDB" id="A0AA38VKN5"/>
<comment type="similarity">
    <text evidence="1">Belongs to the transglutaminase-like superfamily. PNGase family.</text>
</comment>
<dbReference type="Pfam" id="PF01841">
    <property type="entry name" value="Transglut_core"/>
    <property type="match status" value="1"/>
</dbReference>
<dbReference type="Gene3D" id="2.20.25.10">
    <property type="match status" value="1"/>
</dbReference>
<dbReference type="PANTHER" id="PTHR12143:SF19">
    <property type="entry name" value="PEPTIDE-N(4)-(N-ACETYL-BETA-GLUCOSAMINYL)ASPARAGINE AMIDASE"/>
    <property type="match status" value="1"/>
</dbReference>
<dbReference type="InterPro" id="IPR002931">
    <property type="entry name" value="Transglutaminase-like"/>
</dbReference>
<dbReference type="Proteomes" id="UP001174694">
    <property type="component" value="Unassembled WGS sequence"/>
</dbReference>